<sequence length="352" mass="41042">MIILSIVIPAFNSENTAEKLLRSLSSSQKVDFKQMEIIFVDDCSTDATVLKVTEFISSRNNRFSRVKVIKLKNNSGPAKARNIGVSFAKGKVVLFLDADILVYKNTLFEIVRSFSNDPDLYALTGVWDKKQRGDNFFPKFKALRDWSYWINERDPKNYYYLFSTRIAAIDRKLFLRLGGFNTDYKSALVEDIELTYRIARRYAVVFNPKAIVHHEFEGFTKIAKKYFWRSYFWSKIYRKRKKFDPVATTSKEALTTISAAGLAGVVILMTVSKIFRISVFTNYLSVLFWLFFLIHLWGVRKFLRFVRREEGIWFTIKSFITGILLYLVIITGAALSIFEIKKFKIQKSKFKS</sequence>
<accession>A0A1J4TT78</accession>
<gene>
    <name evidence="3" type="ORF">AUJ73_03980</name>
</gene>
<feature type="transmembrane region" description="Helical" evidence="1">
    <location>
        <begin position="319"/>
        <end position="340"/>
    </location>
</feature>
<dbReference type="InterPro" id="IPR029044">
    <property type="entry name" value="Nucleotide-diphossugar_trans"/>
</dbReference>
<feature type="domain" description="Glycosyltransferase 2-like" evidence="2">
    <location>
        <begin position="5"/>
        <end position="145"/>
    </location>
</feature>
<comment type="caution">
    <text evidence="3">The sequence shown here is derived from an EMBL/GenBank/DDBJ whole genome shotgun (WGS) entry which is preliminary data.</text>
</comment>
<dbReference type="AlphaFoldDB" id="A0A1J4TT78"/>
<dbReference type="Gene3D" id="3.90.550.10">
    <property type="entry name" value="Spore Coat Polysaccharide Biosynthesis Protein SpsA, Chain A"/>
    <property type="match status" value="1"/>
</dbReference>
<dbReference type="STRING" id="1805209.AUJ73_03980"/>
<dbReference type="SUPFAM" id="SSF53448">
    <property type="entry name" value="Nucleotide-diphospho-sugar transferases"/>
    <property type="match status" value="1"/>
</dbReference>
<protein>
    <recommendedName>
        <fullName evidence="2">Glycosyltransferase 2-like domain-containing protein</fullName>
    </recommendedName>
</protein>
<organism evidence="3 4">
    <name type="scientific">Candidatus Gottesmanbacteria bacterium CG1_02_37_22</name>
    <dbReference type="NCBI Taxonomy" id="1805209"/>
    <lineage>
        <taxon>Bacteria</taxon>
        <taxon>Candidatus Gottesmaniibacteriota</taxon>
    </lineage>
</organism>
<name>A0A1J4TT78_9BACT</name>
<evidence type="ECO:0000256" key="1">
    <source>
        <dbReference type="SAM" id="Phobius"/>
    </source>
</evidence>
<dbReference type="InterPro" id="IPR050834">
    <property type="entry name" value="Glycosyltransf_2"/>
</dbReference>
<reference evidence="3 4" key="1">
    <citation type="journal article" date="2016" name="Environ. Microbiol.">
        <title>Genomic resolution of a cold subsurface aquifer community provides metabolic insights for novel microbes adapted to high CO concentrations.</title>
        <authorList>
            <person name="Probst A.J."/>
            <person name="Castelle C.J."/>
            <person name="Singh A."/>
            <person name="Brown C.T."/>
            <person name="Anantharaman K."/>
            <person name="Sharon I."/>
            <person name="Hug L.A."/>
            <person name="Burstein D."/>
            <person name="Emerson J.B."/>
            <person name="Thomas B.C."/>
            <person name="Banfield J.F."/>
        </authorList>
    </citation>
    <scope>NUCLEOTIDE SEQUENCE [LARGE SCALE GENOMIC DNA]</scope>
    <source>
        <strain evidence="3">CG1_02_37_22</strain>
    </source>
</reference>
<dbReference type="Proteomes" id="UP000183120">
    <property type="component" value="Unassembled WGS sequence"/>
</dbReference>
<evidence type="ECO:0000259" key="2">
    <source>
        <dbReference type="Pfam" id="PF00535"/>
    </source>
</evidence>
<dbReference type="PANTHER" id="PTHR43685">
    <property type="entry name" value="GLYCOSYLTRANSFERASE"/>
    <property type="match status" value="1"/>
</dbReference>
<dbReference type="Pfam" id="PF00535">
    <property type="entry name" value="Glycos_transf_2"/>
    <property type="match status" value="1"/>
</dbReference>
<dbReference type="InterPro" id="IPR001173">
    <property type="entry name" value="Glyco_trans_2-like"/>
</dbReference>
<keyword evidence="1" id="KW-0812">Transmembrane</keyword>
<evidence type="ECO:0000313" key="4">
    <source>
        <dbReference type="Proteomes" id="UP000183120"/>
    </source>
</evidence>
<dbReference type="EMBL" id="MNUY01000062">
    <property type="protein sequence ID" value="OIO13295.1"/>
    <property type="molecule type" value="Genomic_DNA"/>
</dbReference>
<evidence type="ECO:0000313" key="3">
    <source>
        <dbReference type="EMBL" id="OIO13295.1"/>
    </source>
</evidence>
<feature type="transmembrane region" description="Helical" evidence="1">
    <location>
        <begin position="279"/>
        <end position="299"/>
    </location>
</feature>
<keyword evidence="1" id="KW-1133">Transmembrane helix</keyword>
<proteinExistence type="predicted"/>
<dbReference type="CDD" id="cd06423">
    <property type="entry name" value="CESA_like"/>
    <property type="match status" value="1"/>
</dbReference>
<keyword evidence="1" id="KW-0472">Membrane</keyword>
<feature type="transmembrane region" description="Helical" evidence="1">
    <location>
        <begin position="253"/>
        <end position="272"/>
    </location>
</feature>
<dbReference type="PANTHER" id="PTHR43685:SF3">
    <property type="entry name" value="SLR2126 PROTEIN"/>
    <property type="match status" value="1"/>
</dbReference>